<reference evidence="2 3" key="1">
    <citation type="submission" date="2020-03" db="EMBL/GenBank/DDBJ databases">
        <title>Roseomonas selenitidurans sp. nov. isolated from urban soil.</title>
        <authorList>
            <person name="Liu H."/>
        </authorList>
    </citation>
    <scope>NUCLEOTIDE SEQUENCE [LARGE SCALE GENOMIC DNA]</scope>
    <source>
        <strain evidence="2 3">BU-1</strain>
    </source>
</reference>
<evidence type="ECO:0000313" key="3">
    <source>
        <dbReference type="Proteomes" id="UP000787635"/>
    </source>
</evidence>
<proteinExistence type="predicted"/>
<dbReference type="EMBL" id="JAAVNE010000030">
    <property type="protein sequence ID" value="NKC32649.1"/>
    <property type="molecule type" value="Genomic_DNA"/>
</dbReference>
<feature type="chain" id="PRO_5046915070" evidence="1">
    <location>
        <begin position="22"/>
        <end position="98"/>
    </location>
</feature>
<dbReference type="PROSITE" id="PS51257">
    <property type="entry name" value="PROKAR_LIPOPROTEIN"/>
    <property type="match status" value="1"/>
</dbReference>
<evidence type="ECO:0000256" key="1">
    <source>
        <dbReference type="SAM" id="SignalP"/>
    </source>
</evidence>
<organism evidence="2 3">
    <name type="scientific">Falsiroseomonas selenitidurans</name>
    <dbReference type="NCBI Taxonomy" id="2716335"/>
    <lineage>
        <taxon>Bacteria</taxon>
        <taxon>Pseudomonadati</taxon>
        <taxon>Pseudomonadota</taxon>
        <taxon>Alphaproteobacteria</taxon>
        <taxon>Acetobacterales</taxon>
        <taxon>Roseomonadaceae</taxon>
        <taxon>Falsiroseomonas</taxon>
    </lineage>
</organism>
<keyword evidence="1" id="KW-0732">Signal</keyword>
<protein>
    <submittedName>
        <fullName evidence="2">Phosphoribosylamine--glycine ligase</fullName>
    </submittedName>
</protein>
<gene>
    <name evidence="2" type="ORF">HEQ75_17415</name>
</gene>
<keyword evidence="2" id="KW-0436">Ligase</keyword>
<keyword evidence="3" id="KW-1185">Reference proteome</keyword>
<feature type="signal peptide" evidence="1">
    <location>
        <begin position="1"/>
        <end position="21"/>
    </location>
</feature>
<evidence type="ECO:0000313" key="2">
    <source>
        <dbReference type="EMBL" id="NKC32649.1"/>
    </source>
</evidence>
<dbReference type="Proteomes" id="UP000787635">
    <property type="component" value="Unassembled WGS sequence"/>
</dbReference>
<sequence length="98" mass="10282">MTPLLRLLPALGLLLAGCGSAAPQPASDSPELAACRAEAAQSTGVRNAYGRVVIGLASSEERYRQEAAQAESSAFSDCLRRRGLARGGGVEPVRRPRF</sequence>
<comment type="caution">
    <text evidence="2">The sequence shown here is derived from an EMBL/GenBank/DDBJ whole genome shotgun (WGS) entry which is preliminary data.</text>
</comment>
<dbReference type="GO" id="GO:0016874">
    <property type="term" value="F:ligase activity"/>
    <property type="evidence" value="ECO:0007669"/>
    <property type="project" value="UniProtKB-KW"/>
</dbReference>
<dbReference type="RefSeq" id="WP_168032984.1">
    <property type="nucleotide sequence ID" value="NZ_JAAVNE010000030.1"/>
</dbReference>
<accession>A0ABX1E647</accession>
<name>A0ABX1E647_9PROT</name>